<keyword evidence="2" id="KW-0812">Transmembrane</keyword>
<name>A0A098S578_9BACT</name>
<protein>
    <recommendedName>
        <fullName evidence="3">TPM domain-containing protein</fullName>
    </recommendedName>
</protein>
<gene>
    <name evidence="4" type="ORF">IX84_16360</name>
</gene>
<reference evidence="4 5" key="1">
    <citation type="journal article" date="2014" name="Int. J. Syst. Evol. Microbiol.">
        <title>Phaeodactylibacter xiamenensis gen. nov., sp. nov., a member of the family Saprospiraceae isolated from the marine alga Phaeodactylum tricornutum.</title>
        <authorList>
            <person name="Chen Z.Jr."/>
            <person name="Lei X."/>
            <person name="Lai Q."/>
            <person name="Li Y."/>
            <person name="Zhang B."/>
            <person name="Zhang J."/>
            <person name="Zhang H."/>
            <person name="Yang L."/>
            <person name="Zheng W."/>
            <person name="Tian Y."/>
            <person name="Yu Z."/>
            <person name="Xu H.Jr."/>
            <person name="Zheng T."/>
        </authorList>
    </citation>
    <scope>NUCLEOTIDE SEQUENCE [LARGE SCALE GENOMIC DNA]</scope>
    <source>
        <strain evidence="4 5">KD52</strain>
    </source>
</reference>
<evidence type="ECO:0000259" key="3">
    <source>
        <dbReference type="Pfam" id="PF04536"/>
    </source>
</evidence>
<dbReference type="AlphaFoldDB" id="A0A098S578"/>
<evidence type="ECO:0000313" key="5">
    <source>
        <dbReference type="Proteomes" id="UP000029736"/>
    </source>
</evidence>
<feature type="transmembrane region" description="Helical" evidence="2">
    <location>
        <begin position="181"/>
        <end position="201"/>
    </location>
</feature>
<dbReference type="PANTHER" id="PTHR30373">
    <property type="entry name" value="UPF0603 PROTEIN YGCG"/>
    <property type="match status" value="1"/>
</dbReference>
<evidence type="ECO:0000313" key="4">
    <source>
        <dbReference type="EMBL" id="KGE87221.1"/>
    </source>
</evidence>
<feature type="region of interest" description="Disordered" evidence="1">
    <location>
        <begin position="362"/>
        <end position="394"/>
    </location>
</feature>
<dbReference type="PANTHER" id="PTHR30373:SF2">
    <property type="entry name" value="UPF0603 PROTEIN YGCG"/>
    <property type="match status" value="1"/>
</dbReference>
<feature type="transmembrane region" description="Helical" evidence="2">
    <location>
        <begin position="222"/>
        <end position="239"/>
    </location>
</feature>
<proteinExistence type="predicted"/>
<evidence type="ECO:0000256" key="2">
    <source>
        <dbReference type="SAM" id="Phobius"/>
    </source>
</evidence>
<dbReference type="STRING" id="1524460.IX84_16360"/>
<dbReference type="Pfam" id="PF04536">
    <property type="entry name" value="TPM_phosphatase"/>
    <property type="match status" value="1"/>
</dbReference>
<comment type="caution">
    <text evidence="4">The sequence shown here is derived from an EMBL/GenBank/DDBJ whole genome shotgun (WGS) entry which is preliminary data.</text>
</comment>
<keyword evidence="5" id="KW-1185">Reference proteome</keyword>
<feature type="domain" description="TPM" evidence="3">
    <location>
        <begin position="30"/>
        <end position="153"/>
    </location>
</feature>
<sequence>MLMLAVAAMAQTAYTIENLPNPKDNGSGYVSDPDGILNAQDRSTLNALCSQLEQNSTAQVAIVIVNSIGQENPKDFATRLFNHWGIGQADVDNGLLVFSVMDQRRTEFETGYGLEGVLPDVICYRIGMQELVPYFREGNYGAGLIAATQRIKETLENPETIEEIRSSGQPRQMIDGVPDGLVWYAVIDTLFVLFLIIWLIYTNYSKQELYDRYMMVRKVHSWIFILLFPLPYALFYPLLSRHLKKLRNQPRYGRKTGAIMHKLHEVEDDRYLELGQVVEEHLGSVDYDVWITEDEEDILILPYKKRWSKYKACPKCQFRTYALSDTNVLRNATYSHSGKKEVIHTCKNCNYRNRRIVVIPKKTRSSGGGGSFGGGGGSSFGGGSSGGGGAGVSW</sequence>
<dbReference type="EMBL" id="JPOS01000038">
    <property type="protein sequence ID" value="KGE87221.1"/>
    <property type="molecule type" value="Genomic_DNA"/>
</dbReference>
<accession>A0A098S578</accession>
<feature type="compositionally biased region" description="Gly residues" evidence="1">
    <location>
        <begin position="366"/>
        <end position="394"/>
    </location>
</feature>
<organism evidence="4 5">
    <name type="scientific">Phaeodactylibacter xiamenensis</name>
    <dbReference type="NCBI Taxonomy" id="1524460"/>
    <lineage>
        <taxon>Bacteria</taxon>
        <taxon>Pseudomonadati</taxon>
        <taxon>Bacteroidota</taxon>
        <taxon>Saprospiria</taxon>
        <taxon>Saprospirales</taxon>
        <taxon>Haliscomenobacteraceae</taxon>
        <taxon>Phaeodactylibacter</taxon>
    </lineage>
</organism>
<dbReference type="Proteomes" id="UP000029736">
    <property type="component" value="Unassembled WGS sequence"/>
</dbReference>
<evidence type="ECO:0000256" key="1">
    <source>
        <dbReference type="SAM" id="MobiDB-lite"/>
    </source>
</evidence>
<keyword evidence="2" id="KW-1133">Transmembrane helix</keyword>
<dbReference type="InterPro" id="IPR007621">
    <property type="entry name" value="TPM_dom"/>
</dbReference>
<keyword evidence="2" id="KW-0472">Membrane</keyword>
<dbReference type="Gene3D" id="3.10.310.50">
    <property type="match status" value="1"/>
</dbReference>